<evidence type="ECO:0000313" key="6">
    <source>
        <dbReference type="EMBL" id="MDZ5596828.1"/>
    </source>
</evidence>
<dbReference type="PANTHER" id="PTHR23407:SF1">
    <property type="entry name" value="5-FORMYLTETRAHYDROFOLATE CYCLO-LIGASE"/>
    <property type="match status" value="1"/>
</dbReference>
<reference evidence="6" key="2">
    <citation type="submission" date="2023-12" db="EMBL/GenBank/DDBJ databases">
        <title>Molecular genomic analyses of Enterococcus cecorum from sepsis oubreaks in broilers.</title>
        <authorList>
            <person name="Rhoads D."/>
            <person name="Alrubaye A."/>
        </authorList>
    </citation>
    <scope>NUCLEOTIDE SEQUENCE</scope>
    <source>
        <strain evidence="6">1755</strain>
    </source>
</reference>
<evidence type="ECO:0000256" key="3">
    <source>
        <dbReference type="ARBA" id="ARBA00022840"/>
    </source>
</evidence>
<keyword evidence="3 4" id="KW-0067">ATP-binding</keyword>
<dbReference type="Gene3D" id="3.40.50.10420">
    <property type="entry name" value="NagB/RpiA/CoA transferase-like"/>
    <property type="match status" value="1"/>
</dbReference>
<dbReference type="SUPFAM" id="SSF100950">
    <property type="entry name" value="NagB/RpiA/CoA transferase-like"/>
    <property type="match status" value="1"/>
</dbReference>
<sequence length="179" mass="20652">MEKKALRQQVLQRLSQLRECTTEKKQRQAAIYQELFAHPKWQAATCIGMIRSTDLELDTKPIMQQAFLEGKKVVVPKSLANHQMIFYQVTEKTDYYVTKFGVEEPHSSHEVTAEQIDLLIVPGVVFRKDGYRIGYGGGYFDCYLANYPHDTLSLVFKEQLNENWQADDYDVPVSELIIG</sequence>
<dbReference type="GO" id="GO:0030272">
    <property type="term" value="F:5-formyltetrahydrofolate cyclo-ligase activity"/>
    <property type="evidence" value="ECO:0007669"/>
    <property type="project" value="UniProtKB-EC"/>
</dbReference>
<evidence type="ECO:0000256" key="1">
    <source>
        <dbReference type="ARBA" id="ARBA00010638"/>
    </source>
</evidence>
<keyword evidence="2 4" id="KW-0547">Nucleotide-binding</keyword>
<keyword evidence="5" id="KW-0460">Magnesium</keyword>
<comment type="catalytic activity">
    <reaction evidence="5">
        <text>(6S)-5-formyl-5,6,7,8-tetrahydrofolate + ATP = (6R)-5,10-methenyltetrahydrofolate + ADP + phosphate</text>
        <dbReference type="Rhea" id="RHEA:10488"/>
        <dbReference type="ChEBI" id="CHEBI:30616"/>
        <dbReference type="ChEBI" id="CHEBI:43474"/>
        <dbReference type="ChEBI" id="CHEBI:57455"/>
        <dbReference type="ChEBI" id="CHEBI:57457"/>
        <dbReference type="ChEBI" id="CHEBI:456216"/>
        <dbReference type="EC" id="6.3.3.2"/>
    </reaction>
</comment>
<name>A0A0I9WRW2_9ENTE</name>
<dbReference type="InterPro" id="IPR024185">
    <property type="entry name" value="FTHF_cligase-like_sf"/>
</dbReference>
<dbReference type="GO" id="GO:0035999">
    <property type="term" value="P:tetrahydrofolate interconversion"/>
    <property type="evidence" value="ECO:0007669"/>
    <property type="project" value="TreeGrafter"/>
</dbReference>
<dbReference type="GO" id="GO:0005524">
    <property type="term" value="F:ATP binding"/>
    <property type="evidence" value="ECO:0007669"/>
    <property type="project" value="UniProtKB-KW"/>
</dbReference>
<dbReference type="AlphaFoldDB" id="A0A0I9WRW2"/>
<proteinExistence type="inferred from homology"/>
<dbReference type="GeneID" id="60871980"/>
<evidence type="ECO:0000256" key="2">
    <source>
        <dbReference type="ARBA" id="ARBA00022741"/>
    </source>
</evidence>
<evidence type="ECO:0000313" key="8">
    <source>
        <dbReference type="Proteomes" id="UP000196503"/>
    </source>
</evidence>
<dbReference type="EMBL" id="JAXOGL010000001">
    <property type="protein sequence ID" value="MDZ5596828.1"/>
    <property type="molecule type" value="Genomic_DNA"/>
</dbReference>
<dbReference type="PANTHER" id="PTHR23407">
    <property type="entry name" value="ATPASE INHIBITOR/5-FORMYLTETRAHYDROFOLATE CYCLO-LIGASE"/>
    <property type="match status" value="1"/>
</dbReference>
<gene>
    <name evidence="7" type="ORF">A5869_000485</name>
    <name evidence="6" type="ORF">U1294_01050</name>
</gene>
<evidence type="ECO:0000256" key="4">
    <source>
        <dbReference type="PIRSR" id="PIRSR006806-1"/>
    </source>
</evidence>
<accession>A0A0I9WRW2</accession>
<evidence type="ECO:0000313" key="7">
    <source>
        <dbReference type="EMBL" id="OUZ18837.1"/>
    </source>
</evidence>
<comment type="cofactor">
    <cofactor evidence="5">
        <name>Mg(2+)</name>
        <dbReference type="ChEBI" id="CHEBI:18420"/>
    </cofactor>
</comment>
<dbReference type="NCBIfam" id="TIGR02727">
    <property type="entry name" value="MTHFS_bact"/>
    <property type="match status" value="1"/>
</dbReference>
<feature type="binding site" evidence="4">
    <location>
        <begin position="3"/>
        <end position="7"/>
    </location>
    <ligand>
        <name>ATP</name>
        <dbReference type="ChEBI" id="CHEBI:30616"/>
    </ligand>
</feature>
<comment type="caution">
    <text evidence="7">The sequence shown here is derived from an EMBL/GenBank/DDBJ whole genome shotgun (WGS) entry which is preliminary data.</text>
</comment>
<keyword evidence="7" id="KW-0436">Ligase</keyword>
<dbReference type="Proteomes" id="UP000196503">
    <property type="component" value="Unassembled WGS sequence"/>
</dbReference>
<reference evidence="7 8" key="1">
    <citation type="submission" date="2017-05" db="EMBL/GenBank/DDBJ databases">
        <title>The Genome Sequence of Enterococcus faecium 2D5_DIV0622.</title>
        <authorList>
            <consortium name="The Broad Institute Genomics Platform"/>
            <consortium name="The Broad Institute Genomic Center for Infectious Diseases"/>
            <person name="Earl A."/>
            <person name="Manson A."/>
            <person name="Schwartman J."/>
            <person name="Gilmore M."/>
            <person name="Abouelleil A."/>
            <person name="Cao P."/>
            <person name="Chapman S."/>
            <person name="Cusick C."/>
            <person name="Shea T."/>
            <person name="Young S."/>
            <person name="Neafsey D."/>
            <person name="Nusbaum C."/>
            <person name="Birren B."/>
        </authorList>
    </citation>
    <scope>NUCLEOTIDE SEQUENCE [LARGE SCALE GENOMIC DNA]</scope>
    <source>
        <strain evidence="7 8">2D5_DIV0622</strain>
    </source>
</reference>
<dbReference type="InterPro" id="IPR037171">
    <property type="entry name" value="NagB/RpiA_transferase-like"/>
</dbReference>
<dbReference type="EC" id="6.3.3.2" evidence="5"/>
<dbReference type="Proteomes" id="UP001290582">
    <property type="component" value="Unassembled WGS sequence"/>
</dbReference>
<comment type="similarity">
    <text evidence="1 5">Belongs to the 5-formyltetrahydrofolate cyclo-ligase family.</text>
</comment>
<dbReference type="GO" id="GO:0009396">
    <property type="term" value="P:folic acid-containing compound biosynthetic process"/>
    <property type="evidence" value="ECO:0007669"/>
    <property type="project" value="TreeGrafter"/>
</dbReference>
<dbReference type="PIRSF" id="PIRSF006806">
    <property type="entry name" value="FTHF_cligase"/>
    <property type="match status" value="1"/>
</dbReference>
<dbReference type="RefSeq" id="WP_016252469.1">
    <property type="nucleotide sequence ID" value="NZ_CP010060.1"/>
</dbReference>
<organism evidence="7 8">
    <name type="scientific">Enterococcus cecorum</name>
    <dbReference type="NCBI Taxonomy" id="44008"/>
    <lineage>
        <taxon>Bacteria</taxon>
        <taxon>Bacillati</taxon>
        <taxon>Bacillota</taxon>
        <taxon>Bacilli</taxon>
        <taxon>Lactobacillales</taxon>
        <taxon>Enterococcaceae</taxon>
        <taxon>Enterococcus</taxon>
    </lineage>
</organism>
<evidence type="ECO:0000256" key="5">
    <source>
        <dbReference type="RuleBase" id="RU361279"/>
    </source>
</evidence>
<keyword evidence="5" id="KW-0479">Metal-binding</keyword>
<protein>
    <recommendedName>
        <fullName evidence="5">5-formyltetrahydrofolate cyclo-ligase</fullName>
        <ecNumber evidence="5">6.3.3.2</ecNumber>
    </recommendedName>
</protein>
<dbReference type="Pfam" id="PF01812">
    <property type="entry name" value="5-FTHF_cyc-lig"/>
    <property type="match status" value="1"/>
</dbReference>
<feature type="binding site" evidence="4">
    <location>
        <position position="56"/>
    </location>
    <ligand>
        <name>substrate</name>
    </ligand>
</feature>
<dbReference type="GO" id="GO:0046872">
    <property type="term" value="F:metal ion binding"/>
    <property type="evidence" value="ECO:0007669"/>
    <property type="project" value="UniProtKB-KW"/>
</dbReference>
<dbReference type="InterPro" id="IPR002698">
    <property type="entry name" value="FTHF_cligase"/>
</dbReference>
<dbReference type="EMBL" id="NIBL01000001">
    <property type="protein sequence ID" value="OUZ18837.1"/>
    <property type="molecule type" value="Genomic_DNA"/>
</dbReference>